<dbReference type="SUPFAM" id="SSF55811">
    <property type="entry name" value="Nudix"/>
    <property type="match status" value="1"/>
</dbReference>
<accession>A0A9E7R583</accession>
<organism evidence="5 6">
    <name type="scientific">Salinirubellus salinus</name>
    <dbReference type="NCBI Taxonomy" id="1364945"/>
    <lineage>
        <taxon>Archaea</taxon>
        <taxon>Methanobacteriati</taxon>
        <taxon>Methanobacteriota</taxon>
        <taxon>Stenosarchaea group</taxon>
        <taxon>Halobacteria</taxon>
        <taxon>Halobacteriales</taxon>
        <taxon>Natronomonadaceae</taxon>
        <taxon>Salinirubellus</taxon>
    </lineage>
</organism>
<dbReference type="InterPro" id="IPR020084">
    <property type="entry name" value="NUDIX_hydrolase_CS"/>
</dbReference>
<evidence type="ECO:0000259" key="4">
    <source>
        <dbReference type="PROSITE" id="PS51462"/>
    </source>
</evidence>
<reference evidence="5" key="1">
    <citation type="submission" date="2022-09" db="EMBL/GenBank/DDBJ databases">
        <title>Diverse halophilic archaea isolated from saline environments.</title>
        <authorList>
            <person name="Cui H.-L."/>
        </authorList>
    </citation>
    <scope>NUCLEOTIDE SEQUENCE</scope>
    <source>
        <strain evidence="5">ZS-35-S2</strain>
    </source>
</reference>
<dbReference type="KEGG" id="ssai:N0B31_07460"/>
<dbReference type="InterPro" id="IPR020476">
    <property type="entry name" value="Nudix_hydrolase"/>
</dbReference>
<dbReference type="PANTHER" id="PTHR43046:SF12">
    <property type="entry name" value="GDP-MANNOSE MANNOSYL HYDROLASE"/>
    <property type="match status" value="1"/>
</dbReference>
<feature type="domain" description="Nudix hydrolase" evidence="4">
    <location>
        <begin position="24"/>
        <end position="155"/>
    </location>
</feature>
<dbReference type="Gene3D" id="3.90.79.10">
    <property type="entry name" value="Nucleoside Triphosphate Pyrophosphohydrolase"/>
    <property type="match status" value="1"/>
</dbReference>
<dbReference type="InterPro" id="IPR000086">
    <property type="entry name" value="NUDIX_hydrolase_dom"/>
</dbReference>
<dbReference type="Pfam" id="PF00293">
    <property type="entry name" value="NUDIX"/>
    <property type="match status" value="1"/>
</dbReference>
<evidence type="ECO:0000313" key="6">
    <source>
        <dbReference type="Proteomes" id="UP001057580"/>
    </source>
</evidence>
<dbReference type="GeneID" id="74942248"/>
<dbReference type="PROSITE" id="PS51462">
    <property type="entry name" value="NUDIX"/>
    <property type="match status" value="1"/>
</dbReference>
<dbReference type="Proteomes" id="UP001057580">
    <property type="component" value="Chromosome"/>
</dbReference>
<evidence type="ECO:0000256" key="1">
    <source>
        <dbReference type="ARBA" id="ARBA00001946"/>
    </source>
</evidence>
<keyword evidence="6" id="KW-1185">Reference proteome</keyword>
<evidence type="ECO:0000256" key="2">
    <source>
        <dbReference type="ARBA" id="ARBA00022801"/>
    </source>
</evidence>
<comment type="cofactor">
    <cofactor evidence="1">
        <name>Mg(2+)</name>
        <dbReference type="ChEBI" id="CHEBI:18420"/>
    </cofactor>
</comment>
<dbReference type="GO" id="GO:0016787">
    <property type="term" value="F:hydrolase activity"/>
    <property type="evidence" value="ECO:0007669"/>
    <property type="project" value="UniProtKB-KW"/>
</dbReference>
<gene>
    <name evidence="5" type="ORF">N0B31_07460</name>
</gene>
<evidence type="ECO:0000256" key="3">
    <source>
        <dbReference type="ARBA" id="ARBA00022842"/>
    </source>
</evidence>
<dbReference type="PROSITE" id="PS00893">
    <property type="entry name" value="NUDIX_BOX"/>
    <property type="match status" value="1"/>
</dbReference>
<dbReference type="PANTHER" id="PTHR43046">
    <property type="entry name" value="GDP-MANNOSE MANNOSYL HYDROLASE"/>
    <property type="match status" value="1"/>
</dbReference>
<proteinExistence type="predicted"/>
<evidence type="ECO:0000313" key="5">
    <source>
        <dbReference type="EMBL" id="UWM56120.1"/>
    </source>
</evidence>
<dbReference type="InterPro" id="IPR015797">
    <property type="entry name" value="NUDIX_hydrolase-like_dom_sf"/>
</dbReference>
<dbReference type="PRINTS" id="PR00502">
    <property type="entry name" value="NUDIXFAMILY"/>
</dbReference>
<dbReference type="CDD" id="cd02883">
    <property type="entry name" value="NUDIX_Hydrolase"/>
    <property type="match status" value="1"/>
</dbReference>
<dbReference type="RefSeq" id="WP_260595240.1">
    <property type="nucleotide sequence ID" value="NZ_CP104003.1"/>
</dbReference>
<protein>
    <submittedName>
        <fullName evidence="5">NUDIX hydrolase</fullName>
    </submittedName>
</protein>
<name>A0A9E7R583_9EURY</name>
<dbReference type="EMBL" id="CP104003">
    <property type="protein sequence ID" value="UWM56120.1"/>
    <property type="molecule type" value="Genomic_DNA"/>
</dbReference>
<keyword evidence="2 5" id="KW-0378">Hydrolase</keyword>
<sequence>MVAGHEVPVDADGWTTVSEALAEGRDRYVTAVVHDGVRFVLVQNAWSDGWVLPGGGVEAGESLAQAAVREVDEETGLSVDVAGVVARVEQRFVHDGTAALGHLTVFDAPAQTTELTRDLGVTPHEIRDAKWFDSIPERTDGLPDTLFERVLRVAGVRPS</sequence>
<keyword evidence="3" id="KW-0460">Magnesium</keyword>
<dbReference type="AlphaFoldDB" id="A0A9E7R583"/>